<keyword evidence="5 8" id="KW-0227">DNA damage</keyword>
<feature type="domain" description="Methylated-DNA-[protein]-cysteine S-methyltransferase DNA binding" evidence="9">
    <location>
        <begin position="75"/>
        <end position="154"/>
    </location>
</feature>
<evidence type="ECO:0000256" key="8">
    <source>
        <dbReference type="HAMAP-Rule" id="MF_00772"/>
    </source>
</evidence>
<sequence length="175" mass="18521">MPVIRYPSPLGMLTLEADTNGLTGLYLPRRAPSSSAASIAPDGDPILDEACRQLDQYFAGKRQAFSLPLAPHGTSFQRRVWAALQTIPYGHTASYQTISNAIGNPKANQAVGGANGKNPISIIIPCHRIIGRQGQLIGYGGGLAAKQALLIWEATGEWPTTLPSPQSGKEKAFGA</sequence>
<dbReference type="Proteomes" id="UP000189431">
    <property type="component" value="Unassembled WGS sequence"/>
</dbReference>
<name>A0ABX3KSJ1_SALCS</name>
<evidence type="ECO:0000259" key="10">
    <source>
        <dbReference type="Pfam" id="PF02870"/>
    </source>
</evidence>
<dbReference type="Pfam" id="PF02870">
    <property type="entry name" value="Methyltransf_1N"/>
    <property type="match status" value="1"/>
</dbReference>
<dbReference type="InterPro" id="IPR036631">
    <property type="entry name" value="MGMT_N_sf"/>
</dbReference>
<dbReference type="InterPro" id="IPR023546">
    <property type="entry name" value="MGMT"/>
</dbReference>
<keyword evidence="2 8" id="KW-0963">Cytoplasm</keyword>
<evidence type="ECO:0000313" key="12">
    <source>
        <dbReference type="Proteomes" id="UP000189431"/>
    </source>
</evidence>
<feature type="domain" description="Methylguanine DNA methyltransferase ribonuclease-like" evidence="10">
    <location>
        <begin position="6"/>
        <end position="71"/>
    </location>
</feature>
<dbReference type="PANTHER" id="PTHR10815:SF5">
    <property type="entry name" value="METHYLATED-DNA--PROTEIN-CYSTEINE METHYLTRANSFERASE"/>
    <property type="match status" value="1"/>
</dbReference>
<dbReference type="RefSeq" id="WP_077669489.1">
    <property type="nucleotide sequence ID" value="NZ_MUFR01000017.1"/>
</dbReference>
<dbReference type="Pfam" id="PF01035">
    <property type="entry name" value="DNA_binding_1"/>
    <property type="match status" value="1"/>
</dbReference>
<protein>
    <recommendedName>
        <fullName evidence="8">Methylated-DNA--protein-cysteine methyltransferase</fullName>
        <ecNumber evidence="8">2.1.1.63</ecNumber>
    </recommendedName>
    <alternativeName>
        <fullName evidence="8">6-O-methylguanine-DNA methyltransferase</fullName>
        <shortName evidence="8">MGMT</shortName>
    </alternativeName>
    <alternativeName>
        <fullName evidence="8">O-6-methylguanine-DNA-alkyltransferase</fullName>
    </alternativeName>
</protein>
<evidence type="ECO:0000259" key="9">
    <source>
        <dbReference type="Pfam" id="PF01035"/>
    </source>
</evidence>
<evidence type="ECO:0000256" key="2">
    <source>
        <dbReference type="ARBA" id="ARBA00022490"/>
    </source>
</evidence>
<feature type="active site" description="Nucleophile; methyl group acceptor" evidence="8">
    <location>
        <position position="126"/>
    </location>
</feature>
<dbReference type="InterPro" id="IPR036388">
    <property type="entry name" value="WH-like_DNA-bd_sf"/>
</dbReference>
<accession>A0ABX3KSJ1</accession>
<dbReference type="CDD" id="cd06445">
    <property type="entry name" value="ATase"/>
    <property type="match status" value="1"/>
</dbReference>
<comment type="subcellular location">
    <subcellularLocation>
        <location evidence="8">Cytoplasm</location>
    </subcellularLocation>
</comment>
<dbReference type="PANTHER" id="PTHR10815">
    <property type="entry name" value="METHYLATED-DNA--PROTEIN-CYSTEINE METHYLTRANSFERASE"/>
    <property type="match status" value="1"/>
</dbReference>
<evidence type="ECO:0000256" key="1">
    <source>
        <dbReference type="ARBA" id="ARBA00001286"/>
    </source>
</evidence>
<evidence type="ECO:0000256" key="5">
    <source>
        <dbReference type="ARBA" id="ARBA00022763"/>
    </source>
</evidence>
<comment type="catalytic activity">
    <reaction evidence="7 8">
        <text>a 6-O-methyl-2'-deoxyguanosine in DNA + L-cysteinyl-[protein] = S-methyl-L-cysteinyl-[protein] + a 2'-deoxyguanosine in DNA</text>
        <dbReference type="Rhea" id="RHEA:24000"/>
        <dbReference type="Rhea" id="RHEA-COMP:10131"/>
        <dbReference type="Rhea" id="RHEA-COMP:10132"/>
        <dbReference type="Rhea" id="RHEA-COMP:11367"/>
        <dbReference type="Rhea" id="RHEA-COMP:11368"/>
        <dbReference type="ChEBI" id="CHEBI:29950"/>
        <dbReference type="ChEBI" id="CHEBI:82612"/>
        <dbReference type="ChEBI" id="CHEBI:85445"/>
        <dbReference type="ChEBI" id="CHEBI:85448"/>
        <dbReference type="EC" id="2.1.1.63"/>
    </reaction>
</comment>
<evidence type="ECO:0000313" key="11">
    <source>
        <dbReference type="EMBL" id="OOF34076.1"/>
    </source>
</evidence>
<dbReference type="EMBL" id="MUFR01000017">
    <property type="protein sequence ID" value="OOF34076.1"/>
    <property type="molecule type" value="Genomic_DNA"/>
</dbReference>
<dbReference type="InterPro" id="IPR008332">
    <property type="entry name" value="MethylG_MeTrfase_N"/>
</dbReference>
<dbReference type="EC" id="2.1.1.63" evidence="8"/>
<dbReference type="InterPro" id="IPR001497">
    <property type="entry name" value="MethylDNA_cys_MeTrfase_AS"/>
</dbReference>
<keyword evidence="3 8" id="KW-0489">Methyltransferase</keyword>
<keyword evidence="6 8" id="KW-0234">DNA repair</keyword>
<comment type="caution">
    <text evidence="11">The sequence shown here is derived from an EMBL/GenBank/DDBJ whole genome shotgun (WGS) entry which is preliminary data.</text>
</comment>
<dbReference type="Gene3D" id="3.30.160.70">
    <property type="entry name" value="Methylated DNA-protein cysteine methyltransferase domain"/>
    <property type="match status" value="1"/>
</dbReference>
<keyword evidence="12" id="KW-1185">Reference proteome</keyword>
<evidence type="ECO:0000256" key="3">
    <source>
        <dbReference type="ARBA" id="ARBA00022603"/>
    </source>
</evidence>
<dbReference type="PROSITE" id="PS00374">
    <property type="entry name" value="MGMT"/>
    <property type="match status" value="1"/>
</dbReference>
<reference evidence="12" key="1">
    <citation type="submission" date="2017-01" db="EMBL/GenBank/DDBJ databases">
        <title>Draft genome of the species Salinivibrio costicola subsp. alcaliphilus.</title>
        <authorList>
            <person name="Lopez-Hermoso C."/>
            <person name="De La Haba R."/>
            <person name="Sanchez-Porro C."/>
            <person name="Ventosa A."/>
        </authorList>
    </citation>
    <scope>NUCLEOTIDE SEQUENCE [LARGE SCALE GENOMIC DNA]</scope>
    <source>
        <strain evidence="12">CBH448</strain>
    </source>
</reference>
<organism evidence="11 12">
    <name type="scientific">Salinivibrio costicola subsp. alcaliphilus</name>
    <dbReference type="NCBI Taxonomy" id="272773"/>
    <lineage>
        <taxon>Bacteria</taxon>
        <taxon>Pseudomonadati</taxon>
        <taxon>Pseudomonadota</taxon>
        <taxon>Gammaproteobacteria</taxon>
        <taxon>Vibrionales</taxon>
        <taxon>Vibrionaceae</taxon>
        <taxon>Salinivibrio</taxon>
    </lineage>
</organism>
<dbReference type="SUPFAM" id="SSF46767">
    <property type="entry name" value="Methylated DNA-protein cysteine methyltransferase, C-terminal domain"/>
    <property type="match status" value="1"/>
</dbReference>
<keyword evidence="4 8" id="KW-0808">Transferase</keyword>
<dbReference type="InterPro" id="IPR014048">
    <property type="entry name" value="MethylDNA_cys_MeTrfase_DNA-bd"/>
</dbReference>
<evidence type="ECO:0000256" key="4">
    <source>
        <dbReference type="ARBA" id="ARBA00022679"/>
    </source>
</evidence>
<evidence type="ECO:0000256" key="6">
    <source>
        <dbReference type="ARBA" id="ARBA00023204"/>
    </source>
</evidence>
<evidence type="ECO:0000256" key="7">
    <source>
        <dbReference type="ARBA" id="ARBA00049348"/>
    </source>
</evidence>
<comment type="similarity">
    <text evidence="8">Belongs to the MGMT family.</text>
</comment>
<comment type="miscellaneous">
    <text evidence="8">This enzyme catalyzes only one turnover and therefore is not strictly catalytic. According to one definition, an enzyme is a biocatalyst that acts repeatedly and over many reaction cycles.</text>
</comment>
<dbReference type="SUPFAM" id="SSF53155">
    <property type="entry name" value="Methylated DNA-protein cysteine methyltransferase domain"/>
    <property type="match status" value="1"/>
</dbReference>
<comment type="catalytic activity">
    <reaction evidence="1 8">
        <text>a 4-O-methyl-thymidine in DNA + L-cysteinyl-[protein] = a thymidine in DNA + S-methyl-L-cysteinyl-[protein]</text>
        <dbReference type="Rhea" id="RHEA:53428"/>
        <dbReference type="Rhea" id="RHEA-COMP:10131"/>
        <dbReference type="Rhea" id="RHEA-COMP:10132"/>
        <dbReference type="Rhea" id="RHEA-COMP:13555"/>
        <dbReference type="Rhea" id="RHEA-COMP:13556"/>
        <dbReference type="ChEBI" id="CHEBI:29950"/>
        <dbReference type="ChEBI" id="CHEBI:82612"/>
        <dbReference type="ChEBI" id="CHEBI:137386"/>
        <dbReference type="ChEBI" id="CHEBI:137387"/>
        <dbReference type="EC" id="2.1.1.63"/>
    </reaction>
</comment>
<proteinExistence type="inferred from homology"/>
<gene>
    <name evidence="11" type="ORF">BZJ21_07665</name>
</gene>
<dbReference type="HAMAP" id="MF_00772">
    <property type="entry name" value="OGT"/>
    <property type="match status" value="1"/>
</dbReference>
<comment type="function">
    <text evidence="8">Involved in the cellular defense against the biological effects of O6-methylguanine (O6-MeG) and O4-methylthymine (O4-MeT) in DNA. Repairs the methylated nucleobase in DNA by stoichiometrically transferring the methyl group to a cysteine residue in the enzyme. This is a suicide reaction: the enzyme is irreversibly inactivated.</text>
</comment>
<dbReference type="InterPro" id="IPR036217">
    <property type="entry name" value="MethylDNA_cys_MeTrfase_DNAb"/>
</dbReference>
<dbReference type="Gene3D" id="1.10.10.10">
    <property type="entry name" value="Winged helix-like DNA-binding domain superfamily/Winged helix DNA-binding domain"/>
    <property type="match status" value="1"/>
</dbReference>
<dbReference type="NCBIfam" id="TIGR00589">
    <property type="entry name" value="ogt"/>
    <property type="match status" value="1"/>
</dbReference>